<evidence type="ECO:0000313" key="4">
    <source>
        <dbReference type="Proteomes" id="UP001250656"/>
    </source>
</evidence>
<name>A0ABU3L3Z8_9FLAO</name>
<comment type="similarity">
    <text evidence="1">Belongs to the NifU family.</text>
</comment>
<accession>A0ABU3L3Z8</accession>
<reference evidence="3 4" key="1">
    <citation type="submission" date="2023-09" db="EMBL/GenBank/DDBJ databases">
        <title>Novel taxa isolated from Blanes Bay.</title>
        <authorList>
            <person name="Rey-Velasco X."/>
            <person name="Lucena T."/>
        </authorList>
    </citation>
    <scope>NUCLEOTIDE SEQUENCE [LARGE SCALE GENOMIC DNA]</scope>
    <source>
        <strain evidence="3 4">S334</strain>
    </source>
</reference>
<dbReference type="InterPro" id="IPR001075">
    <property type="entry name" value="NIF_FeS_clus_asmbl_NifU_C"/>
</dbReference>
<dbReference type="Pfam" id="PF01106">
    <property type="entry name" value="NifU"/>
    <property type="match status" value="1"/>
</dbReference>
<comment type="caution">
    <text evidence="3">The sequence shown here is derived from an EMBL/GenBank/DDBJ whole genome shotgun (WGS) entry which is preliminary data.</text>
</comment>
<protein>
    <submittedName>
        <fullName evidence="3">NifU family protein</fullName>
    </submittedName>
</protein>
<sequence>MTSEELRTNVEKALEEIRPFLQSDGGDISLVSIDDGNSVKVRLEGNCIGCTVNQMTLKSGVEMTVKKYAPQIEEVVNVGQPVS</sequence>
<dbReference type="PANTHER" id="PTHR11178:SF25">
    <property type="entry name" value="NIFU-LIKE PROTEIN 3, CHLOROPLASTIC"/>
    <property type="match status" value="1"/>
</dbReference>
<proteinExistence type="inferred from homology"/>
<dbReference type="RefSeq" id="WP_314013808.1">
    <property type="nucleotide sequence ID" value="NZ_JAVTTP010000001.1"/>
</dbReference>
<evidence type="ECO:0000256" key="1">
    <source>
        <dbReference type="ARBA" id="ARBA00006420"/>
    </source>
</evidence>
<dbReference type="Proteomes" id="UP001250656">
    <property type="component" value="Unassembled WGS sequence"/>
</dbReference>
<dbReference type="InterPro" id="IPR034904">
    <property type="entry name" value="FSCA_dom_sf"/>
</dbReference>
<gene>
    <name evidence="3" type="ORF">RQM65_07340</name>
</gene>
<dbReference type="SUPFAM" id="SSF117916">
    <property type="entry name" value="Fe-S cluster assembly (FSCA) domain-like"/>
    <property type="match status" value="1"/>
</dbReference>
<dbReference type="Gene3D" id="3.30.300.130">
    <property type="entry name" value="Fe-S cluster assembly (FSCA)"/>
    <property type="match status" value="1"/>
</dbReference>
<feature type="domain" description="NIF system FeS cluster assembly NifU C-terminal" evidence="2">
    <location>
        <begin position="10"/>
        <end position="76"/>
    </location>
</feature>
<keyword evidence="4" id="KW-1185">Reference proteome</keyword>
<evidence type="ECO:0000259" key="2">
    <source>
        <dbReference type="Pfam" id="PF01106"/>
    </source>
</evidence>
<evidence type="ECO:0000313" key="3">
    <source>
        <dbReference type="EMBL" id="MDT7828471.1"/>
    </source>
</evidence>
<organism evidence="3 4">
    <name type="scientific">Pricia mediterranea</name>
    <dbReference type="NCBI Taxonomy" id="3076079"/>
    <lineage>
        <taxon>Bacteria</taxon>
        <taxon>Pseudomonadati</taxon>
        <taxon>Bacteroidota</taxon>
        <taxon>Flavobacteriia</taxon>
        <taxon>Flavobacteriales</taxon>
        <taxon>Flavobacteriaceae</taxon>
        <taxon>Pricia</taxon>
    </lineage>
</organism>
<dbReference type="EMBL" id="JAVTTP010000001">
    <property type="protein sequence ID" value="MDT7828471.1"/>
    <property type="molecule type" value="Genomic_DNA"/>
</dbReference>
<dbReference type="PANTHER" id="PTHR11178">
    <property type="entry name" value="IRON-SULFUR CLUSTER SCAFFOLD PROTEIN NFU-RELATED"/>
    <property type="match status" value="1"/>
</dbReference>